<keyword evidence="3" id="KW-1185">Reference proteome</keyword>
<dbReference type="Proteomes" id="UP001153069">
    <property type="component" value="Unassembled WGS sequence"/>
</dbReference>
<sequence length="213" mass="23909">MTMFKLFFLVLSVLLLLTTSDGFLVSVADEQDIEVVSNPHSPDTCVAGAFLDALLEPYHLIVKPMLTQMDTFQELSYAKVLTVPVPIYTMKQPARLSAAQLQFQLVLVKDVSAGTLNLIYEVPVPMEQAKDSWFPGYYWTPIIMGCSKDQGYNHVGWKFTKLEQNNSENDIHHDMLPHFYALMVKVDNKEKTEGLRVGGFKAPGWMVGGAIFS</sequence>
<name>A0A9N8H8Z6_9STRA</name>
<proteinExistence type="predicted"/>
<evidence type="ECO:0000313" key="3">
    <source>
        <dbReference type="Proteomes" id="UP001153069"/>
    </source>
</evidence>
<evidence type="ECO:0000256" key="1">
    <source>
        <dbReference type="SAM" id="SignalP"/>
    </source>
</evidence>
<feature type="signal peptide" evidence="1">
    <location>
        <begin position="1"/>
        <end position="22"/>
    </location>
</feature>
<comment type="caution">
    <text evidence="2">The sequence shown here is derived from an EMBL/GenBank/DDBJ whole genome shotgun (WGS) entry which is preliminary data.</text>
</comment>
<protein>
    <submittedName>
        <fullName evidence="2">Uncharacterized protein</fullName>
    </submittedName>
</protein>
<accession>A0A9N8H8Z6</accession>
<reference evidence="2" key="1">
    <citation type="submission" date="2020-06" db="EMBL/GenBank/DDBJ databases">
        <authorList>
            <consortium name="Plant Systems Biology data submission"/>
        </authorList>
    </citation>
    <scope>NUCLEOTIDE SEQUENCE</scope>
    <source>
        <strain evidence="2">D6</strain>
    </source>
</reference>
<gene>
    <name evidence="2" type="ORF">SEMRO_103_G052560.1</name>
</gene>
<feature type="chain" id="PRO_5040220941" evidence="1">
    <location>
        <begin position="23"/>
        <end position="213"/>
    </location>
</feature>
<organism evidence="2 3">
    <name type="scientific">Seminavis robusta</name>
    <dbReference type="NCBI Taxonomy" id="568900"/>
    <lineage>
        <taxon>Eukaryota</taxon>
        <taxon>Sar</taxon>
        <taxon>Stramenopiles</taxon>
        <taxon>Ochrophyta</taxon>
        <taxon>Bacillariophyta</taxon>
        <taxon>Bacillariophyceae</taxon>
        <taxon>Bacillariophycidae</taxon>
        <taxon>Naviculales</taxon>
        <taxon>Naviculaceae</taxon>
        <taxon>Seminavis</taxon>
    </lineage>
</organism>
<dbReference type="EMBL" id="CAICTM010000102">
    <property type="protein sequence ID" value="CAB9501253.1"/>
    <property type="molecule type" value="Genomic_DNA"/>
</dbReference>
<dbReference type="AlphaFoldDB" id="A0A9N8H8Z6"/>
<keyword evidence="1" id="KW-0732">Signal</keyword>
<dbReference type="Gene3D" id="2.170.150.20">
    <property type="entry name" value="Peptide methionine sulfoxide reductase"/>
    <property type="match status" value="1"/>
</dbReference>
<evidence type="ECO:0000313" key="2">
    <source>
        <dbReference type="EMBL" id="CAB9501253.1"/>
    </source>
</evidence>
<dbReference type="OrthoDB" id="10498687at2759"/>